<keyword evidence="8" id="KW-1133">Transmembrane helix</keyword>
<feature type="region of interest" description="Disordered" evidence="7">
    <location>
        <begin position="163"/>
        <end position="183"/>
    </location>
</feature>
<evidence type="ECO:0000256" key="5">
    <source>
        <dbReference type="ARBA" id="ARBA00023004"/>
    </source>
</evidence>
<evidence type="ECO:0000259" key="9">
    <source>
        <dbReference type="PROSITE" id="PS51007"/>
    </source>
</evidence>
<keyword evidence="3 6" id="KW-0479">Metal-binding</keyword>
<dbReference type="InterPro" id="IPR009056">
    <property type="entry name" value="Cyt_c-like_dom"/>
</dbReference>
<dbReference type="PRINTS" id="PR00607">
    <property type="entry name" value="CYTCHROMECIE"/>
</dbReference>
<evidence type="ECO:0000313" key="10">
    <source>
        <dbReference type="EMBL" id="MFC0351322.1"/>
    </source>
</evidence>
<dbReference type="Pfam" id="PF13442">
    <property type="entry name" value="Cytochrome_CBB3"/>
    <property type="match status" value="1"/>
</dbReference>
<dbReference type="PROSITE" id="PS51007">
    <property type="entry name" value="CYTC"/>
    <property type="match status" value="1"/>
</dbReference>
<keyword evidence="2 6" id="KW-0349">Heme</keyword>
<keyword evidence="4" id="KW-0249">Electron transport</keyword>
<feature type="compositionally biased region" description="Low complexity" evidence="7">
    <location>
        <begin position="170"/>
        <end position="183"/>
    </location>
</feature>
<evidence type="ECO:0000256" key="4">
    <source>
        <dbReference type="ARBA" id="ARBA00022982"/>
    </source>
</evidence>
<evidence type="ECO:0000256" key="6">
    <source>
        <dbReference type="PROSITE-ProRule" id="PRU00433"/>
    </source>
</evidence>
<accession>A0ABV6IHK1</accession>
<organism evidence="10 11">
    <name type="scientific">Undibacterium danionis</name>
    <dbReference type="NCBI Taxonomy" id="1812100"/>
    <lineage>
        <taxon>Bacteria</taxon>
        <taxon>Pseudomonadati</taxon>
        <taxon>Pseudomonadota</taxon>
        <taxon>Betaproteobacteria</taxon>
        <taxon>Burkholderiales</taxon>
        <taxon>Oxalobacteraceae</taxon>
        <taxon>Undibacterium</taxon>
    </lineage>
</organism>
<dbReference type="PANTHER" id="PTHR40942">
    <property type="match status" value="1"/>
</dbReference>
<evidence type="ECO:0000256" key="3">
    <source>
        <dbReference type="ARBA" id="ARBA00022723"/>
    </source>
</evidence>
<feature type="transmembrane region" description="Helical" evidence="8">
    <location>
        <begin position="18"/>
        <end position="37"/>
    </location>
</feature>
<evidence type="ECO:0000256" key="2">
    <source>
        <dbReference type="ARBA" id="ARBA00022617"/>
    </source>
</evidence>
<dbReference type="SUPFAM" id="SSF46626">
    <property type="entry name" value="Cytochrome c"/>
    <property type="match status" value="1"/>
</dbReference>
<protein>
    <submittedName>
        <fullName evidence="10">C-type cytochrome</fullName>
    </submittedName>
</protein>
<keyword evidence="11" id="KW-1185">Reference proteome</keyword>
<proteinExistence type="predicted"/>
<comment type="caution">
    <text evidence="10">The sequence shown here is derived from an EMBL/GenBank/DDBJ whole genome shotgun (WGS) entry which is preliminary data.</text>
</comment>
<dbReference type="Gene3D" id="1.10.760.10">
    <property type="entry name" value="Cytochrome c-like domain"/>
    <property type="match status" value="1"/>
</dbReference>
<sequence length="183" mass="18462">MSDAHDEHESAIKTPKQLIVAVLAGFIVPIIIIALLVKYVASDTKAGAGSNSQAPEAVAARISPVANEGFTFVDANGPKVLQTGEAVYKAACAACHGTGAAGAPKFGDAGAWGPRIAQGYDTVVKHALEGLRGMPAKGGNPDLDNVEVARAVVHMANASGGKFKEPEVKASASASASTEASAK</sequence>
<dbReference type="InterPro" id="IPR036909">
    <property type="entry name" value="Cyt_c-like_dom_sf"/>
</dbReference>
<dbReference type="PANTHER" id="PTHR40942:SF4">
    <property type="entry name" value="CYTOCHROME C5"/>
    <property type="match status" value="1"/>
</dbReference>
<keyword evidence="1" id="KW-0813">Transport</keyword>
<keyword evidence="5 6" id="KW-0408">Iron</keyword>
<evidence type="ECO:0000256" key="7">
    <source>
        <dbReference type="SAM" id="MobiDB-lite"/>
    </source>
</evidence>
<keyword evidence="8" id="KW-0812">Transmembrane</keyword>
<dbReference type="EMBL" id="JBHLXJ010000017">
    <property type="protein sequence ID" value="MFC0351322.1"/>
    <property type="molecule type" value="Genomic_DNA"/>
</dbReference>
<dbReference type="Proteomes" id="UP001589844">
    <property type="component" value="Unassembled WGS sequence"/>
</dbReference>
<evidence type="ECO:0000256" key="8">
    <source>
        <dbReference type="SAM" id="Phobius"/>
    </source>
</evidence>
<dbReference type="RefSeq" id="WP_390213942.1">
    <property type="nucleotide sequence ID" value="NZ_JBHLXJ010000017.1"/>
</dbReference>
<dbReference type="InterPro" id="IPR002323">
    <property type="entry name" value="Cyt_CIE"/>
</dbReference>
<evidence type="ECO:0000313" key="11">
    <source>
        <dbReference type="Proteomes" id="UP001589844"/>
    </source>
</evidence>
<keyword evidence="8" id="KW-0472">Membrane</keyword>
<reference evidence="10 11" key="1">
    <citation type="submission" date="2024-09" db="EMBL/GenBank/DDBJ databases">
        <authorList>
            <person name="Sun Q."/>
            <person name="Mori K."/>
        </authorList>
    </citation>
    <scope>NUCLEOTIDE SEQUENCE [LARGE SCALE GENOMIC DNA]</scope>
    <source>
        <strain evidence="10 11">CCM 8677</strain>
    </source>
</reference>
<name>A0ABV6IHK1_9BURK</name>
<feature type="domain" description="Cytochrome c" evidence="9">
    <location>
        <begin position="79"/>
        <end position="179"/>
    </location>
</feature>
<evidence type="ECO:0000256" key="1">
    <source>
        <dbReference type="ARBA" id="ARBA00022448"/>
    </source>
</evidence>
<gene>
    <name evidence="10" type="ORF">ACFFJH_15995</name>
</gene>